<dbReference type="GO" id="GO:0003899">
    <property type="term" value="F:DNA-directed RNA polymerase activity"/>
    <property type="evidence" value="ECO:0007669"/>
    <property type="project" value="UniProtKB-UniRule"/>
</dbReference>
<accession>A0AAJ0HIX0</accession>
<reference evidence="5" key="1">
    <citation type="journal article" date="2023" name="Mol. Phylogenet. Evol.">
        <title>Genome-scale phylogeny and comparative genomics of the fungal order Sordariales.</title>
        <authorList>
            <person name="Hensen N."/>
            <person name="Bonometti L."/>
            <person name="Westerberg I."/>
            <person name="Brannstrom I.O."/>
            <person name="Guillou S."/>
            <person name="Cros-Aarteil S."/>
            <person name="Calhoun S."/>
            <person name="Haridas S."/>
            <person name="Kuo A."/>
            <person name="Mondo S."/>
            <person name="Pangilinan J."/>
            <person name="Riley R."/>
            <person name="LaButti K."/>
            <person name="Andreopoulos B."/>
            <person name="Lipzen A."/>
            <person name="Chen C."/>
            <person name="Yan M."/>
            <person name="Daum C."/>
            <person name="Ng V."/>
            <person name="Clum A."/>
            <person name="Steindorff A."/>
            <person name="Ohm R.A."/>
            <person name="Martin F."/>
            <person name="Silar P."/>
            <person name="Natvig D.O."/>
            <person name="Lalanne C."/>
            <person name="Gautier V."/>
            <person name="Ament-Velasquez S.L."/>
            <person name="Kruys A."/>
            <person name="Hutchinson M.I."/>
            <person name="Powell A.J."/>
            <person name="Barry K."/>
            <person name="Miller A.N."/>
            <person name="Grigoriev I.V."/>
            <person name="Debuchy R."/>
            <person name="Gladieux P."/>
            <person name="Hiltunen Thoren M."/>
            <person name="Johannesson H."/>
        </authorList>
    </citation>
    <scope>NUCLEOTIDE SEQUENCE</scope>
    <source>
        <strain evidence="5">CBS 955.72</strain>
    </source>
</reference>
<dbReference type="EMBL" id="JAUIQD010000004">
    <property type="protein sequence ID" value="KAK3353531.1"/>
    <property type="molecule type" value="Genomic_DNA"/>
</dbReference>
<dbReference type="FunFam" id="2.40.50.140:FF:000191">
    <property type="entry name" value="DNA-directed RNA polymerases I, II, and III subunit RPABC3"/>
    <property type="match status" value="1"/>
</dbReference>
<dbReference type="GO" id="GO:0005736">
    <property type="term" value="C:RNA polymerase I complex"/>
    <property type="evidence" value="ECO:0007669"/>
    <property type="project" value="TreeGrafter"/>
</dbReference>
<evidence type="ECO:0000313" key="6">
    <source>
        <dbReference type="Proteomes" id="UP001275084"/>
    </source>
</evidence>
<evidence type="ECO:0000256" key="1">
    <source>
        <dbReference type="ARBA" id="ARBA00004123"/>
    </source>
</evidence>
<keyword evidence="6" id="KW-1185">Reference proteome</keyword>
<dbReference type="Proteomes" id="UP001275084">
    <property type="component" value="Unassembled WGS sequence"/>
</dbReference>
<dbReference type="Gene3D" id="2.40.50.140">
    <property type="entry name" value="Nucleic acid-binding proteins"/>
    <property type="match status" value="1"/>
</dbReference>
<comment type="function">
    <text evidence="4">DNA-dependent RNA polymerase catalyzes the transcription of DNA into RNA using the four ribonucleoside triphosphates as substrates. Common component of RNA polymerases I, II and III which synthesize ribosomal RNA precursors, mRNA precursors and many functional non-coding RNAs, and small RNAs, such as 5S rRNA and tRNAs, respectively.</text>
</comment>
<dbReference type="AlphaFoldDB" id="A0AAJ0HIX0"/>
<evidence type="ECO:0000256" key="2">
    <source>
        <dbReference type="ARBA" id="ARBA00008912"/>
    </source>
</evidence>
<comment type="similarity">
    <text evidence="2 4">Belongs to the eukaryotic RPB8 RNA polymerase subunit family.</text>
</comment>
<keyword evidence="3 4" id="KW-0539">Nucleus</keyword>
<dbReference type="SUPFAM" id="SSF50249">
    <property type="entry name" value="Nucleic acid-binding proteins"/>
    <property type="match status" value="1"/>
</dbReference>
<reference evidence="5" key="2">
    <citation type="submission" date="2023-06" db="EMBL/GenBank/DDBJ databases">
        <authorList>
            <consortium name="Lawrence Berkeley National Laboratory"/>
            <person name="Haridas S."/>
            <person name="Hensen N."/>
            <person name="Bonometti L."/>
            <person name="Westerberg I."/>
            <person name="Brannstrom I.O."/>
            <person name="Guillou S."/>
            <person name="Cros-Aarteil S."/>
            <person name="Calhoun S."/>
            <person name="Kuo A."/>
            <person name="Mondo S."/>
            <person name="Pangilinan J."/>
            <person name="Riley R."/>
            <person name="Labutti K."/>
            <person name="Andreopoulos B."/>
            <person name="Lipzen A."/>
            <person name="Chen C."/>
            <person name="Yanf M."/>
            <person name="Daum C."/>
            <person name="Ng V."/>
            <person name="Clum A."/>
            <person name="Steindorff A."/>
            <person name="Ohm R."/>
            <person name="Martin F."/>
            <person name="Silar P."/>
            <person name="Natvig D."/>
            <person name="Lalanne C."/>
            <person name="Gautier V."/>
            <person name="Ament-Velasquez S.L."/>
            <person name="Kruys A."/>
            <person name="Hutchinson M.I."/>
            <person name="Powell A.J."/>
            <person name="Barry K."/>
            <person name="Miller A.N."/>
            <person name="Grigoriev I.V."/>
            <person name="Debuchy R."/>
            <person name="Gladieux P."/>
            <person name="Thoren M.H."/>
            <person name="Johannesson H."/>
        </authorList>
    </citation>
    <scope>NUCLEOTIDE SEQUENCE</scope>
    <source>
        <strain evidence="5">CBS 955.72</strain>
    </source>
</reference>
<dbReference type="PANTHER" id="PTHR10917:SF0">
    <property type="entry name" value="DNA-DIRECTED RNA POLYMERASES I, II, AND III SUBUNIT RPABC3"/>
    <property type="match status" value="1"/>
</dbReference>
<evidence type="ECO:0000313" key="5">
    <source>
        <dbReference type="EMBL" id="KAK3353531.1"/>
    </source>
</evidence>
<protein>
    <recommendedName>
        <fullName evidence="4">DNA-directed RNA polymerases I, II, and III subunit RPABC3</fullName>
    </recommendedName>
</protein>
<dbReference type="InterPro" id="IPR005570">
    <property type="entry name" value="RPABC3"/>
</dbReference>
<comment type="subcellular location">
    <subcellularLocation>
        <location evidence="1">Nucleus</location>
    </subcellularLocation>
</comment>
<dbReference type="GO" id="GO:0006351">
    <property type="term" value="P:DNA-templated transcription"/>
    <property type="evidence" value="ECO:0007669"/>
    <property type="project" value="UniProtKB-UniRule"/>
</dbReference>
<name>A0AAJ0HIX0_9PEZI</name>
<sequence>MAAMASDAQLFEDDFRVNKLSDPKYDRVDRLYCTSIDGQTSMKLDINKELFPCAINDSLHVTIATTLSLDGTKDDERGWRDTSKSGGGEGSLADGYEYVCYGKIYKFVDGDNGRNIQCYTSFGGLLMALDGPYKKLTPLRVDYVYLLVRKN</sequence>
<proteinExistence type="inferred from homology"/>
<dbReference type="GO" id="GO:0005665">
    <property type="term" value="C:RNA polymerase II, core complex"/>
    <property type="evidence" value="ECO:0007669"/>
    <property type="project" value="UniProtKB-UniRule"/>
</dbReference>
<comment type="caution">
    <text evidence="5">The sequence shown here is derived from an EMBL/GenBank/DDBJ whole genome shotgun (WGS) entry which is preliminary data.</text>
</comment>
<gene>
    <name evidence="5" type="ORF">B0T25DRAFT_214417</name>
</gene>
<dbReference type="Pfam" id="PF03870">
    <property type="entry name" value="RNA_pol_Rpb8"/>
    <property type="match status" value="1"/>
</dbReference>
<dbReference type="InterPro" id="IPR012340">
    <property type="entry name" value="NA-bd_OB-fold"/>
</dbReference>
<organism evidence="5 6">
    <name type="scientific">Lasiosphaeria hispida</name>
    <dbReference type="NCBI Taxonomy" id="260671"/>
    <lineage>
        <taxon>Eukaryota</taxon>
        <taxon>Fungi</taxon>
        <taxon>Dikarya</taxon>
        <taxon>Ascomycota</taxon>
        <taxon>Pezizomycotina</taxon>
        <taxon>Sordariomycetes</taxon>
        <taxon>Sordariomycetidae</taxon>
        <taxon>Sordariales</taxon>
        <taxon>Lasiosphaeriaceae</taxon>
        <taxon>Lasiosphaeria</taxon>
    </lineage>
</organism>
<dbReference type="SMART" id="SM00658">
    <property type="entry name" value="RPOL8c"/>
    <property type="match status" value="1"/>
</dbReference>
<dbReference type="PIRSF" id="PIRSF000779">
    <property type="entry name" value="RNA_pol_Rpb8"/>
    <property type="match status" value="1"/>
</dbReference>
<dbReference type="PANTHER" id="PTHR10917">
    <property type="entry name" value="DNA-DIRECTED RNA POLYMERASES I, II, AND III SUBUNIT RPABC3"/>
    <property type="match status" value="1"/>
</dbReference>
<evidence type="ECO:0000256" key="3">
    <source>
        <dbReference type="ARBA" id="ARBA00023242"/>
    </source>
</evidence>
<dbReference type="GO" id="GO:0005666">
    <property type="term" value="C:RNA polymerase III complex"/>
    <property type="evidence" value="ECO:0007669"/>
    <property type="project" value="TreeGrafter"/>
</dbReference>
<evidence type="ECO:0000256" key="4">
    <source>
        <dbReference type="PIRNR" id="PIRNR000779"/>
    </source>
</evidence>